<dbReference type="EMBL" id="JACGCM010002839">
    <property type="protein sequence ID" value="KAF6134473.1"/>
    <property type="molecule type" value="Genomic_DNA"/>
</dbReference>
<evidence type="ECO:0000313" key="2">
    <source>
        <dbReference type="EMBL" id="KAF6134473.1"/>
    </source>
</evidence>
<keyword evidence="1" id="KW-0812">Transmembrane</keyword>
<keyword evidence="1" id="KW-0472">Membrane</keyword>
<dbReference type="Proteomes" id="UP000541444">
    <property type="component" value="Unassembled WGS sequence"/>
</dbReference>
<sequence length="71" mass="7493">MEVSSNCVSFGVMVIMAAVVFSIVLPNVQAQAMAPAPAPPVPTSDVIDLLAVCILSRILEPINNRSSVLER</sequence>
<evidence type="ECO:0000256" key="1">
    <source>
        <dbReference type="SAM" id="Phobius"/>
    </source>
</evidence>
<comment type="caution">
    <text evidence="2">The sequence shown here is derived from an EMBL/GenBank/DDBJ whole genome shotgun (WGS) entry which is preliminary data.</text>
</comment>
<protein>
    <submittedName>
        <fullName evidence="2">Uncharacterized protein</fullName>
    </submittedName>
</protein>
<organism evidence="2 3">
    <name type="scientific">Kingdonia uniflora</name>
    <dbReference type="NCBI Taxonomy" id="39325"/>
    <lineage>
        <taxon>Eukaryota</taxon>
        <taxon>Viridiplantae</taxon>
        <taxon>Streptophyta</taxon>
        <taxon>Embryophyta</taxon>
        <taxon>Tracheophyta</taxon>
        <taxon>Spermatophyta</taxon>
        <taxon>Magnoliopsida</taxon>
        <taxon>Ranunculales</taxon>
        <taxon>Circaeasteraceae</taxon>
        <taxon>Kingdonia</taxon>
    </lineage>
</organism>
<evidence type="ECO:0000313" key="3">
    <source>
        <dbReference type="Proteomes" id="UP000541444"/>
    </source>
</evidence>
<keyword evidence="1" id="KW-1133">Transmembrane helix</keyword>
<feature type="transmembrane region" description="Helical" evidence="1">
    <location>
        <begin position="7"/>
        <end position="25"/>
    </location>
</feature>
<proteinExistence type="predicted"/>
<name>A0A7J7KVT1_9MAGN</name>
<dbReference type="AlphaFoldDB" id="A0A7J7KVT1"/>
<gene>
    <name evidence="2" type="ORF">GIB67_034887</name>
</gene>
<reference evidence="2 3" key="1">
    <citation type="journal article" date="2020" name="IScience">
        <title>Genome Sequencing of the Endangered Kingdonia uniflora (Circaeasteraceae, Ranunculales) Reveals Potential Mechanisms of Evolutionary Specialization.</title>
        <authorList>
            <person name="Sun Y."/>
            <person name="Deng T."/>
            <person name="Zhang A."/>
            <person name="Moore M.J."/>
            <person name="Landis J.B."/>
            <person name="Lin N."/>
            <person name="Zhang H."/>
            <person name="Zhang X."/>
            <person name="Huang J."/>
            <person name="Zhang X."/>
            <person name="Sun H."/>
            <person name="Wang H."/>
        </authorList>
    </citation>
    <scope>NUCLEOTIDE SEQUENCE [LARGE SCALE GENOMIC DNA]</scope>
    <source>
        <strain evidence="2">TB1705</strain>
        <tissue evidence="2">Leaf</tissue>
    </source>
</reference>
<accession>A0A7J7KVT1</accession>
<keyword evidence="3" id="KW-1185">Reference proteome</keyword>